<comment type="caution">
    <text evidence="2">The sequence shown here is derived from an EMBL/GenBank/DDBJ whole genome shotgun (WGS) entry which is preliminary data.</text>
</comment>
<name>A0A849I3U8_9HYPH</name>
<dbReference type="AlphaFoldDB" id="A0A849I3U8"/>
<organism evidence="2 3">
    <name type="scientific">Enterovirga aerilata</name>
    <dbReference type="NCBI Taxonomy" id="2730920"/>
    <lineage>
        <taxon>Bacteria</taxon>
        <taxon>Pseudomonadati</taxon>
        <taxon>Pseudomonadota</taxon>
        <taxon>Alphaproteobacteria</taxon>
        <taxon>Hyphomicrobiales</taxon>
        <taxon>Methylobacteriaceae</taxon>
        <taxon>Enterovirga</taxon>
    </lineage>
</organism>
<proteinExistence type="predicted"/>
<feature type="domain" description="KTSC" evidence="1">
    <location>
        <begin position="5"/>
        <end position="62"/>
    </location>
</feature>
<reference evidence="2 3" key="1">
    <citation type="submission" date="2020-04" db="EMBL/GenBank/DDBJ databases">
        <title>Enterovirga sp. isolate from soil.</title>
        <authorList>
            <person name="Chea S."/>
            <person name="Kim D.-U."/>
        </authorList>
    </citation>
    <scope>NUCLEOTIDE SEQUENCE [LARGE SCALE GENOMIC DNA]</scope>
    <source>
        <strain evidence="2 3">DB1703</strain>
    </source>
</reference>
<dbReference type="Pfam" id="PF13619">
    <property type="entry name" value="KTSC"/>
    <property type="match status" value="1"/>
</dbReference>
<dbReference type="Proteomes" id="UP000564885">
    <property type="component" value="Unassembled WGS sequence"/>
</dbReference>
<dbReference type="InterPro" id="IPR025309">
    <property type="entry name" value="KTSC_dom"/>
</dbReference>
<evidence type="ECO:0000313" key="2">
    <source>
        <dbReference type="EMBL" id="NNM74102.1"/>
    </source>
</evidence>
<dbReference type="EMBL" id="JABEPP010000004">
    <property type="protein sequence ID" value="NNM74102.1"/>
    <property type="molecule type" value="Genomic_DNA"/>
</dbReference>
<evidence type="ECO:0000313" key="3">
    <source>
        <dbReference type="Proteomes" id="UP000564885"/>
    </source>
</evidence>
<protein>
    <submittedName>
        <fullName evidence="2">KTSC domain-containing protein</fullName>
    </submittedName>
</protein>
<keyword evidence="3" id="KW-1185">Reference proteome</keyword>
<dbReference type="RefSeq" id="WP_171219527.1">
    <property type="nucleotide sequence ID" value="NZ_JABEPP010000004.1"/>
</dbReference>
<accession>A0A849I3U8</accession>
<evidence type="ECO:0000259" key="1">
    <source>
        <dbReference type="Pfam" id="PF13619"/>
    </source>
</evidence>
<sequence>MKPVESSAIDAVDYDPKRRKLVVTFAGGATYAYAGVPAAKWKALLAADSKGRFVNREIKPHFPATRLSARSGSSPRSAA</sequence>
<gene>
    <name evidence="2" type="ORF">HJG44_17135</name>
</gene>